<dbReference type="PRINTS" id="PR00412">
    <property type="entry name" value="EPOXHYDRLASE"/>
</dbReference>
<dbReference type="AlphaFoldDB" id="A0A7W7VCT5"/>
<keyword evidence="4" id="KW-1185">Reference proteome</keyword>
<keyword evidence="1" id="KW-0378">Hydrolase</keyword>
<sequence length="279" mass="30211">MATFSANDGTRLACHSAGSGAPLICLPGGPMQASVYLGDLGGLSAHTNVIRLDLRGTGDSAIPADQETYRCDRQIEDVEVLRTHLGLDRIDLLGHSAGGTLALRYATRHPDRVRRLVLVSPSPRPVGIEITDAARREVAELRRGERWFADAFAAFERIWTGDFSGANWTAIVPFSHGVWDAGRQAFAAREAEQINADAAAVYYSANALDPDATRAELSSLTAPVLMVVGEYDVGLPPKCAAEFVTLFQSARLVVQPRGGHFPWLDDPAWFVPTVAEFLR</sequence>
<dbReference type="GO" id="GO:0016020">
    <property type="term" value="C:membrane"/>
    <property type="evidence" value="ECO:0007669"/>
    <property type="project" value="TreeGrafter"/>
</dbReference>
<evidence type="ECO:0000259" key="2">
    <source>
        <dbReference type="Pfam" id="PF00561"/>
    </source>
</evidence>
<gene>
    <name evidence="3" type="ORF">FHR82_001497</name>
</gene>
<evidence type="ECO:0000313" key="4">
    <source>
        <dbReference type="Proteomes" id="UP000520767"/>
    </source>
</evidence>
<comment type="caution">
    <text evidence="3">The sequence shown here is derived from an EMBL/GenBank/DDBJ whole genome shotgun (WGS) entry which is preliminary data.</text>
</comment>
<dbReference type="PRINTS" id="PR00111">
    <property type="entry name" value="ABHYDROLASE"/>
</dbReference>
<dbReference type="InterPro" id="IPR050266">
    <property type="entry name" value="AB_hydrolase_sf"/>
</dbReference>
<dbReference type="GO" id="GO:0016787">
    <property type="term" value="F:hydrolase activity"/>
    <property type="evidence" value="ECO:0007669"/>
    <property type="project" value="UniProtKB-KW"/>
</dbReference>
<dbReference type="PANTHER" id="PTHR43798:SF31">
    <property type="entry name" value="AB HYDROLASE SUPERFAMILY PROTEIN YCLE"/>
    <property type="match status" value="1"/>
</dbReference>
<dbReference type="EMBL" id="JACHJQ010000002">
    <property type="protein sequence ID" value="MBB4905280.1"/>
    <property type="molecule type" value="Genomic_DNA"/>
</dbReference>
<dbReference type="Gene3D" id="3.40.50.1820">
    <property type="entry name" value="alpha/beta hydrolase"/>
    <property type="match status" value="1"/>
</dbReference>
<feature type="domain" description="AB hydrolase-1" evidence="2">
    <location>
        <begin position="22"/>
        <end position="267"/>
    </location>
</feature>
<reference evidence="3 4" key="1">
    <citation type="submission" date="2020-08" db="EMBL/GenBank/DDBJ databases">
        <title>Genomic Encyclopedia of Type Strains, Phase III (KMG-III): the genomes of soil and plant-associated and newly described type strains.</title>
        <authorList>
            <person name="Whitman W."/>
        </authorList>
    </citation>
    <scope>NUCLEOTIDE SEQUENCE [LARGE SCALE GENOMIC DNA]</scope>
    <source>
        <strain evidence="3 4">CECT 8960</strain>
    </source>
</reference>
<protein>
    <submittedName>
        <fullName evidence="3">Pimeloyl-ACP methyl ester carboxylesterase</fullName>
    </submittedName>
</protein>
<organism evidence="3 4">
    <name type="scientific">Actinophytocola algeriensis</name>
    <dbReference type="NCBI Taxonomy" id="1768010"/>
    <lineage>
        <taxon>Bacteria</taxon>
        <taxon>Bacillati</taxon>
        <taxon>Actinomycetota</taxon>
        <taxon>Actinomycetes</taxon>
        <taxon>Pseudonocardiales</taxon>
        <taxon>Pseudonocardiaceae</taxon>
    </lineage>
</organism>
<dbReference type="Pfam" id="PF00561">
    <property type="entry name" value="Abhydrolase_1"/>
    <property type="match status" value="1"/>
</dbReference>
<dbReference type="InterPro" id="IPR000073">
    <property type="entry name" value="AB_hydrolase_1"/>
</dbReference>
<dbReference type="RefSeq" id="WP_184809545.1">
    <property type="nucleotide sequence ID" value="NZ_JACHJQ010000002.1"/>
</dbReference>
<accession>A0A7W7VCT5</accession>
<dbReference type="PANTHER" id="PTHR43798">
    <property type="entry name" value="MONOACYLGLYCEROL LIPASE"/>
    <property type="match status" value="1"/>
</dbReference>
<dbReference type="InterPro" id="IPR000639">
    <property type="entry name" value="Epox_hydrolase-like"/>
</dbReference>
<name>A0A7W7VCT5_9PSEU</name>
<evidence type="ECO:0000313" key="3">
    <source>
        <dbReference type="EMBL" id="MBB4905280.1"/>
    </source>
</evidence>
<dbReference type="InterPro" id="IPR029058">
    <property type="entry name" value="AB_hydrolase_fold"/>
</dbReference>
<dbReference type="Proteomes" id="UP000520767">
    <property type="component" value="Unassembled WGS sequence"/>
</dbReference>
<dbReference type="SUPFAM" id="SSF53474">
    <property type="entry name" value="alpha/beta-Hydrolases"/>
    <property type="match status" value="1"/>
</dbReference>
<proteinExistence type="predicted"/>
<evidence type="ECO:0000256" key="1">
    <source>
        <dbReference type="ARBA" id="ARBA00022801"/>
    </source>
</evidence>